<protein>
    <submittedName>
        <fullName evidence="7">Uncharacterized protein LOC120268255 isoform X1</fullName>
    </submittedName>
</protein>
<evidence type="ECO:0000313" key="7">
    <source>
        <dbReference type="RefSeq" id="XP_039131631.1"/>
    </source>
</evidence>
<gene>
    <name evidence="7" type="primary">LOC120268255</name>
</gene>
<keyword evidence="3" id="KW-0722">Serine protease inhibitor</keyword>
<reference evidence="7" key="1">
    <citation type="submission" date="2025-08" db="UniProtKB">
        <authorList>
            <consortium name="RefSeq"/>
        </authorList>
    </citation>
    <scope>IDENTIFICATION</scope>
</reference>
<dbReference type="GO" id="GO:0004867">
    <property type="term" value="F:serine-type endopeptidase inhibitor activity"/>
    <property type="evidence" value="ECO:0007669"/>
    <property type="project" value="UniProtKB-KW"/>
</dbReference>
<evidence type="ECO:0000313" key="6">
    <source>
        <dbReference type="Proteomes" id="UP001515500"/>
    </source>
</evidence>
<accession>A0AB40BVY2</accession>
<evidence type="ECO:0000256" key="1">
    <source>
        <dbReference type="ARBA" id="ARBA00008210"/>
    </source>
</evidence>
<name>A0AB40BVY2_DIOCR</name>
<proteinExistence type="inferred from homology"/>
<dbReference type="PANTHER" id="PTHR33091">
    <property type="entry name" value="PROTEIN, PUTATIVE, EXPRESSED-RELATED"/>
    <property type="match status" value="1"/>
</dbReference>
<keyword evidence="2" id="KW-0646">Protease inhibitor</keyword>
<dbReference type="InterPro" id="IPR036354">
    <property type="entry name" value="Prot_inh_pot1_sf"/>
</dbReference>
<comment type="similarity">
    <text evidence="1">Belongs to the protease inhibitor I13 (potato type I serine protease inhibitor) family.</text>
</comment>
<sequence>MKNPTLVLFLIFSILIMAEQKQVTISDGVEGETGQQGSRRIGSGAKTEWPEAVGLTAEEAKAKIKEDAPGLNIQVIPPNNFVTMDYNTGRVRDLHGCYR</sequence>
<evidence type="ECO:0000256" key="5">
    <source>
        <dbReference type="SAM" id="SignalP"/>
    </source>
</evidence>
<dbReference type="Proteomes" id="UP001515500">
    <property type="component" value="Chromosome 9"/>
</dbReference>
<feature type="signal peptide" evidence="5">
    <location>
        <begin position="1"/>
        <end position="20"/>
    </location>
</feature>
<dbReference type="GeneID" id="120268255"/>
<evidence type="ECO:0000256" key="3">
    <source>
        <dbReference type="ARBA" id="ARBA00022900"/>
    </source>
</evidence>
<keyword evidence="5" id="KW-0732">Signal</keyword>
<organism evidence="6 7">
    <name type="scientific">Dioscorea cayennensis subsp. rotundata</name>
    <name type="common">White Guinea yam</name>
    <name type="synonym">Dioscorea rotundata</name>
    <dbReference type="NCBI Taxonomy" id="55577"/>
    <lineage>
        <taxon>Eukaryota</taxon>
        <taxon>Viridiplantae</taxon>
        <taxon>Streptophyta</taxon>
        <taxon>Embryophyta</taxon>
        <taxon>Tracheophyta</taxon>
        <taxon>Spermatophyta</taxon>
        <taxon>Magnoliopsida</taxon>
        <taxon>Liliopsida</taxon>
        <taxon>Dioscoreales</taxon>
        <taxon>Dioscoreaceae</taxon>
        <taxon>Dioscorea</taxon>
    </lineage>
</organism>
<dbReference type="SUPFAM" id="SSF54654">
    <property type="entry name" value="CI-2 family of serine protease inhibitors"/>
    <property type="match status" value="1"/>
</dbReference>
<dbReference type="Pfam" id="PF00280">
    <property type="entry name" value="potato_inhibit"/>
    <property type="match status" value="1"/>
</dbReference>
<keyword evidence="6" id="KW-1185">Reference proteome</keyword>
<feature type="region of interest" description="Disordered" evidence="4">
    <location>
        <begin position="26"/>
        <end position="45"/>
    </location>
</feature>
<dbReference type="PRINTS" id="PR00292">
    <property type="entry name" value="POTATOINHBTR"/>
</dbReference>
<dbReference type="InterPro" id="IPR000864">
    <property type="entry name" value="Prot_inh_pot1"/>
</dbReference>
<evidence type="ECO:0000256" key="2">
    <source>
        <dbReference type="ARBA" id="ARBA00022690"/>
    </source>
</evidence>
<evidence type="ECO:0000256" key="4">
    <source>
        <dbReference type="SAM" id="MobiDB-lite"/>
    </source>
</evidence>
<dbReference type="RefSeq" id="XP_039131631.1">
    <property type="nucleotide sequence ID" value="XM_039275697.1"/>
</dbReference>
<dbReference type="Gene3D" id="3.30.10.10">
    <property type="entry name" value="Trypsin Inhibitor V, subunit A"/>
    <property type="match status" value="1"/>
</dbReference>
<dbReference type="PANTHER" id="PTHR33091:SF29">
    <property type="entry name" value="SUBTILISIN INHIBITOR 1"/>
    <property type="match status" value="1"/>
</dbReference>
<feature type="chain" id="PRO_5044294938" evidence="5">
    <location>
        <begin position="21"/>
        <end position="99"/>
    </location>
</feature>
<dbReference type="GO" id="GO:0009611">
    <property type="term" value="P:response to wounding"/>
    <property type="evidence" value="ECO:0007669"/>
    <property type="project" value="InterPro"/>
</dbReference>
<dbReference type="AlphaFoldDB" id="A0AB40BVY2"/>